<keyword evidence="3" id="KW-1185">Reference proteome</keyword>
<evidence type="ECO:0000256" key="1">
    <source>
        <dbReference type="SAM" id="SignalP"/>
    </source>
</evidence>
<feature type="chain" id="PRO_5047054899" description="Peptidase inhibitor family I36" evidence="1">
    <location>
        <begin position="34"/>
        <end position="143"/>
    </location>
</feature>
<protein>
    <recommendedName>
        <fullName evidence="4">Peptidase inhibitor family I36</fullName>
    </recommendedName>
</protein>
<evidence type="ECO:0008006" key="4">
    <source>
        <dbReference type="Google" id="ProtNLM"/>
    </source>
</evidence>
<sequence length="143" mass="15371">MTVRSRAFPHRTRRFAILAAGAAVLLTTGAGTAGATASVPRQPTKATAAASPQLARDCPSGALCVHGFDEKNGQSGPYYWKDLYYCGEFGLGDFVPTYYVNNQTKGTVGQFRDKNHALKQKTGPAPSQGKVNDGYHVWYAQPC</sequence>
<evidence type="ECO:0000313" key="2">
    <source>
        <dbReference type="EMBL" id="KOG88727.1"/>
    </source>
</evidence>
<reference evidence="2 3" key="1">
    <citation type="submission" date="2015-07" db="EMBL/GenBank/DDBJ databases">
        <authorList>
            <person name="Ju K.-S."/>
            <person name="Doroghazi J.R."/>
            <person name="Metcalf W.W."/>
        </authorList>
    </citation>
    <scope>NUCLEOTIDE SEQUENCE [LARGE SCALE GENOMIC DNA]</scope>
    <source>
        <strain evidence="2 3">NRRL B-3589</strain>
    </source>
</reference>
<name>A0ABR5J5I9_9ACTN</name>
<comment type="caution">
    <text evidence="2">The sequence shown here is derived from an EMBL/GenBank/DDBJ whole genome shotgun (WGS) entry which is preliminary data.</text>
</comment>
<feature type="signal peptide" evidence="1">
    <location>
        <begin position="1"/>
        <end position="33"/>
    </location>
</feature>
<accession>A0ABR5J5I9</accession>
<organism evidence="2 3">
    <name type="scientific">Streptomyces varsoviensis</name>
    <dbReference type="NCBI Taxonomy" id="67373"/>
    <lineage>
        <taxon>Bacteria</taxon>
        <taxon>Bacillati</taxon>
        <taxon>Actinomycetota</taxon>
        <taxon>Actinomycetes</taxon>
        <taxon>Kitasatosporales</taxon>
        <taxon>Streptomycetaceae</taxon>
        <taxon>Streptomyces</taxon>
    </lineage>
</organism>
<evidence type="ECO:0000313" key="3">
    <source>
        <dbReference type="Proteomes" id="UP000037020"/>
    </source>
</evidence>
<dbReference type="RefSeq" id="WP_030886284.1">
    <property type="nucleotide sequence ID" value="NZ_JBIRHZ010000004.1"/>
</dbReference>
<dbReference type="Proteomes" id="UP000037020">
    <property type="component" value="Unassembled WGS sequence"/>
</dbReference>
<keyword evidence="1" id="KW-0732">Signal</keyword>
<proteinExistence type="predicted"/>
<dbReference type="EMBL" id="LGUT01001547">
    <property type="protein sequence ID" value="KOG88727.1"/>
    <property type="molecule type" value="Genomic_DNA"/>
</dbReference>
<gene>
    <name evidence="2" type="ORF">ADK38_18190</name>
</gene>